<comment type="caution">
    <text evidence="1">The sequence shown here is derived from an EMBL/GenBank/DDBJ whole genome shotgun (WGS) entry which is preliminary data.</text>
</comment>
<dbReference type="Proteomes" id="UP001566331">
    <property type="component" value="Unassembled WGS sequence"/>
</dbReference>
<dbReference type="RefSeq" id="WP_370563022.1">
    <property type="nucleotide sequence ID" value="NZ_JBFWIB010000002.1"/>
</dbReference>
<reference evidence="1 2" key="1">
    <citation type="submission" date="2024-07" db="EMBL/GenBank/DDBJ databases">
        <title>Luteimonas salilacus sp. nov., isolated from the shore soil of Salt Lake in Tibet of China.</title>
        <authorList>
            <person name="Zhang X."/>
            <person name="Li A."/>
        </authorList>
    </citation>
    <scope>NUCLEOTIDE SEQUENCE [LARGE SCALE GENOMIC DNA]</scope>
    <source>
        <strain evidence="1 2">B3-2-R+30</strain>
    </source>
</reference>
<accession>A0ABV4HLM5</accession>
<name>A0ABV4HLM5_9GAMM</name>
<protein>
    <submittedName>
        <fullName evidence="1">Uncharacterized protein</fullName>
    </submittedName>
</protein>
<proteinExistence type="predicted"/>
<dbReference type="EMBL" id="JBFWIC010000003">
    <property type="protein sequence ID" value="MEZ0473624.1"/>
    <property type="molecule type" value="Genomic_DNA"/>
</dbReference>
<keyword evidence="2" id="KW-1185">Reference proteome</keyword>
<gene>
    <name evidence="1" type="ORF">AB6713_03200</name>
</gene>
<evidence type="ECO:0000313" key="2">
    <source>
        <dbReference type="Proteomes" id="UP001566331"/>
    </source>
</evidence>
<evidence type="ECO:0000313" key="1">
    <source>
        <dbReference type="EMBL" id="MEZ0473624.1"/>
    </source>
</evidence>
<sequence>MIHPPYAGVAFEYWAGPGTAIGKALDLAAAAVTSDPGKAAGNERVDLP</sequence>
<organism evidence="1 2">
    <name type="scientific">Luteimonas salinilitoris</name>
    <dbReference type="NCBI Taxonomy" id="3237697"/>
    <lineage>
        <taxon>Bacteria</taxon>
        <taxon>Pseudomonadati</taxon>
        <taxon>Pseudomonadota</taxon>
        <taxon>Gammaproteobacteria</taxon>
        <taxon>Lysobacterales</taxon>
        <taxon>Lysobacteraceae</taxon>
        <taxon>Luteimonas</taxon>
    </lineage>
</organism>